<dbReference type="InterPro" id="IPR016166">
    <property type="entry name" value="FAD-bd_PCMH"/>
</dbReference>
<dbReference type="GO" id="GO:0071949">
    <property type="term" value="F:FAD binding"/>
    <property type="evidence" value="ECO:0007669"/>
    <property type="project" value="InterPro"/>
</dbReference>
<dbReference type="PANTHER" id="PTHR43762:SF1">
    <property type="entry name" value="D-ARABINONO-1,4-LACTONE OXIDASE"/>
    <property type="match status" value="1"/>
</dbReference>
<name>A0A6J6WJJ8_9ZZZZ</name>
<accession>A0A6J6WJJ8</accession>
<organism evidence="2">
    <name type="scientific">freshwater metagenome</name>
    <dbReference type="NCBI Taxonomy" id="449393"/>
    <lineage>
        <taxon>unclassified sequences</taxon>
        <taxon>metagenomes</taxon>
        <taxon>ecological metagenomes</taxon>
    </lineage>
</organism>
<dbReference type="AlphaFoldDB" id="A0A6J6WJJ8"/>
<dbReference type="PROSITE" id="PS51387">
    <property type="entry name" value="FAD_PCMH"/>
    <property type="match status" value="1"/>
</dbReference>
<dbReference type="InterPro" id="IPR036318">
    <property type="entry name" value="FAD-bd_PCMH-like_sf"/>
</dbReference>
<dbReference type="SUPFAM" id="SSF56176">
    <property type="entry name" value="FAD-binding/transporter-associated domain-like"/>
    <property type="match status" value="1"/>
</dbReference>
<dbReference type="EMBL" id="CAFAAB010000065">
    <property type="protein sequence ID" value="CAB4783425.1"/>
    <property type="molecule type" value="Genomic_DNA"/>
</dbReference>
<reference evidence="2" key="1">
    <citation type="submission" date="2020-05" db="EMBL/GenBank/DDBJ databases">
        <authorList>
            <person name="Chiriac C."/>
            <person name="Salcher M."/>
            <person name="Ghai R."/>
            <person name="Kavagutti S V."/>
        </authorList>
    </citation>
    <scope>NUCLEOTIDE SEQUENCE</scope>
</reference>
<gene>
    <name evidence="2" type="ORF">UFOPK2958_00690</name>
</gene>
<dbReference type="InterPro" id="IPR010031">
    <property type="entry name" value="FAD_lactone_oxidase-like"/>
</dbReference>
<protein>
    <submittedName>
        <fullName evidence="2">Unannotated protein</fullName>
    </submittedName>
</protein>
<proteinExistence type="predicted"/>
<dbReference type="PANTHER" id="PTHR43762">
    <property type="entry name" value="L-GULONOLACTONE OXIDASE"/>
    <property type="match status" value="1"/>
</dbReference>
<sequence length="439" mass="47487">MSREKLYGWGRTAPSVADVLEPTADEVSGLLRTSTHVLSRGLGRSYGDAAQLAGGLVLRNSAMTVMDEITSDGSVWVDAGVTIDDLIRVGLPQGWFVPVTPGTRQVSVGGAIAADVHGKNHHVDGSFGHHVLSLILATPTGTITCGPTERAELFWATVGGMGLTGVVLRAQIQLLAVTSDKVVVDTTRFANLEAVMHEMQTGDHRYRYSVAWVDCMTTGAAMGRAILTRGDHAENGGERQSPRDAKIGVPFSAPSGLLNGLSIRAFNELWFRMAPKQRQGEEQSIGAFFHPLDGVRDWNRLYGRRGFVQYQFAVPDSASETVVEAIKLLAESRVPSFLAVLKRFGEGTPGPLSFPMPGWTLALDLPVGPAALPGVLDQLDTLVLEAGGRVYLAKDARLDPATFRAMYPRFEALLQLKHQIDPNTVITSDLARRLELIRK</sequence>
<dbReference type="Pfam" id="PF01565">
    <property type="entry name" value="FAD_binding_4"/>
    <property type="match status" value="1"/>
</dbReference>
<feature type="domain" description="FAD-binding PCMH-type" evidence="1">
    <location>
        <begin position="11"/>
        <end position="177"/>
    </location>
</feature>
<dbReference type="InterPro" id="IPR006094">
    <property type="entry name" value="Oxid_FAD_bind_N"/>
</dbReference>
<evidence type="ECO:0000313" key="2">
    <source>
        <dbReference type="EMBL" id="CAB4783425.1"/>
    </source>
</evidence>
<dbReference type="Gene3D" id="3.30.465.10">
    <property type="match status" value="1"/>
</dbReference>
<evidence type="ECO:0000259" key="1">
    <source>
        <dbReference type="PROSITE" id="PS51387"/>
    </source>
</evidence>
<dbReference type="GO" id="GO:0016899">
    <property type="term" value="F:oxidoreductase activity, acting on the CH-OH group of donors, oxygen as acceptor"/>
    <property type="evidence" value="ECO:0007669"/>
    <property type="project" value="InterPro"/>
</dbReference>
<dbReference type="InterPro" id="IPR016169">
    <property type="entry name" value="FAD-bd_PCMH_sub2"/>
</dbReference>